<organism evidence="8 9">
    <name type="scientific">Aetokthonos hydrillicola Thurmond2011</name>
    <dbReference type="NCBI Taxonomy" id="2712845"/>
    <lineage>
        <taxon>Bacteria</taxon>
        <taxon>Bacillati</taxon>
        <taxon>Cyanobacteriota</taxon>
        <taxon>Cyanophyceae</taxon>
        <taxon>Nostocales</taxon>
        <taxon>Hapalosiphonaceae</taxon>
        <taxon>Aetokthonos</taxon>
    </lineage>
</organism>
<evidence type="ECO:0000256" key="1">
    <source>
        <dbReference type="ARBA" id="ARBA00009477"/>
    </source>
</evidence>
<keyword evidence="9" id="KW-1185">Reference proteome</keyword>
<gene>
    <name evidence="8" type="ORF">G7B40_027770</name>
</gene>
<keyword evidence="2" id="KW-0813">Transport</keyword>
<evidence type="ECO:0000313" key="9">
    <source>
        <dbReference type="Proteomes" id="UP000667802"/>
    </source>
</evidence>
<dbReference type="Pfam" id="PF25954">
    <property type="entry name" value="Beta-barrel_RND_2"/>
    <property type="match status" value="1"/>
</dbReference>
<evidence type="ECO:0000256" key="4">
    <source>
        <dbReference type="SAM" id="Phobius"/>
    </source>
</evidence>
<dbReference type="RefSeq" id="WP_208349663.1">
    <property type="nucleotide sequence ID" value="NZ_JAALHA020000017.1"/>
</dbReference>
<protein>
    <submittedName>
        <fullName evidence="8">Efflux RND transporter periplasmic adaptor subunit</fullName>
    </submittedName>
</protein>
<dbReference type="Pfam" id="PF25917">
    <property type="entry name" value="BSH_RND"/>
    <property type="match status" value="1"/>
</dbReference>
<keyword evidence="3" id="KW-0175">Coiled coil</keyword>
<dbReference type="InterPro" id="IPR058792">
    <property type="entry name" value="Beta-barrel_RND_2"/>
</dbReference>
<comment type="caution">
    <text evidence="8">The sequence shown here is derived from an EMBL/GenBank/DDBJ whole genome shotgun (WGS) entry which is preliminary data.</text>
</comment>
<feature type="transmembrane region" description="Helical" evidence="4">
    <location>
        <begin position="34"/>
        <end position="55"/>
    </location>
</feature>
<dbReference type="GO" id="GO:1990281">
    <property type="term" value="C:efflux pump complex"/>
    <property type="evidence" value="ECO:0007669"/>
    <property type="project" value="TreeGrafter"/>
</dbReference>
<name>A0AAP5IDG4_9CYAN</name>
<dbReference type="Proteomes" id="UP000667802">
    <property type="component" value="Unassembled WGS sequence"/>
</dbReference>
<reference evidence="9" key="1">
    <citation type="journal article" date="2021" name="Science">
        <title>Hunting the eagle killer: A cyanobacterial neurotoxin causes vacuolar myelinopathy.</title>
        <authorList>
            <person name="Breinlinger S."/>
            <person name="Phillips T.J."/>
            <person name="Haram B.N."/>
            <person name="Mares J."/>
            <person name="Martinez Yerena J.A."/>
            <person name="Hrouzek P."/>
            <person name="Sobotka R."/>
            <person name="Henderson W.M."/>
            <person name="Schmieder P."/>
            <person name="Williams S.M."/>
            <person name="Lauderdale J.D."/>
            <person name="Wilde H.D."/>
            <person name="Gerrin W."/>
            <person name="Kust A."/>
            <person name="Washington J.W."/>
            <person name="Wagner C."/>
            <person name="Geier B."/>
            <person name="Liebeke M."/>
            <person name="Enke H."/>
            <person name="Niedermeyer T.H.J."/>
            <person name="Wilde S.B."/>
        </authorList>
    </citation>
    <scope>NUCLEOTIDE SEQUENCE [LARGE SCALE GENOMIC DNA]</scope>
    <source>
        <strain evidence="9">Thurmond2011</strain>
    </source>
</reference>
<evidence type="ECO:0000259" key="7">
    <source>
        <dbReference type="Pfam" id="PF25989"/>
    </source>
</evidence>
<dbReference type="InterPro" id="IPR006143">
    <property type="entry name" value="RND_pump_MFP"/>
</dbReference>
<dbReference type="PANTHER" id="PTHR30469">
    <property type="entry name" value="MULTIDRUG RESISTANCE PROTEIN MDTA"/>
    <property type="match status" value="1"/>
</dbReference>
<dbReference type="SUPFAM" id="SSF111369">
    <property type="entry name" value="HlyD-like secretion proteins"/>
    <property type="match status" value="1"/>
</dbReference>
<sequence length="438" mass="47718">MKPTIAKKIYLEEAPNLEENSTSVQLPAKKKRSWVPILVSMGVISLGSLLLYTIANSKHKTTTITTPHQTNPVLTVTVQPVRVKTFTKKLVVTGSLAAEDDLPLGAELSGLSTLRIEHIYVDEGDWVHKGQVLAELDNRVILAQLHQAQANVKRSHSIIYQQKAVLQEALAQQQDADANVRRYNELLSQGAISRQEAQTRQTNAMTSQAKAESARHSIAVAQNDLIKAQAELESAQASLAQTQIVAPVDGYISKRQAKLGSIIPPTGSSALFNLVRSGHVELNAEVSELNLPNIKLNQQVLVTSETDTTKKYLGKVRKISSIVNPQTRLASVYIALPPKPELKPGMFMQGELLLGSSQTLVVPEAAVLFKNNKPFVFVLQGERVAARSIETGTRNQGLVEVRSGLKMNEPIVATGVGFLKDGDRVRVVSWSQVGGTEK</sequence>
<dbReference type="AlphaFoldDB" id="A0AAP5IDG4"/>
<dbReference type="EMBL" id="JAALHA020000017">
    <property type="protein sequence ID" value="MDR9898329.1"/>
    <property type="molecule type" value="Genomic_DNA"/>
</dbReference>
<feature type="domain" description="YknX-like C-terminal permuted SH3-like" evidence="7">
    <location>
        <begin position="360"/>
        <end position="427"/>
    </location>
</feature>
<evidence type="ECO:0000259" key="6">
    <source>
        <dbReference type="Pfam" id="PF25954"/>
    </source>
</evidence>
<evidence type="ECO:0000259" key="5">
    <source>
        <dbReference type="Pfam" id="PF25917"/>
    </source>
</evidence>
<keyword evidence="4" id="KW-1133">Transmembrane helix</keyword>
<dbReference type="InterPro" id="IPR058637">
    <property type="entry name" value="YknX-like_C"/>
</dbReference>
<feature type="coiled-coil region" evidence="3">
    <location>
        <begin position="211"/>
        <end position="245"/>
    </location>
</feature>
<dbReference type="FunFam" id="2.40.420.20:FF:000006">
    <property type="entry name" value="RND family efflux transporter MFP subunit"/>
    <property type="match status" value="1"/>
</dbReference>
<dbReference type="PANTHER" id="PTHR30469:SF15">
    <property type="entry name" value="HLYD FAMILY OF SECRETION PROTEINS"/>
    <property type="match status" value="1"/>
</dbReference>
<keyword evidence="4" id="KW-0812">Transmembrane</keyword>
<accession>A0AAP5IDG4</accession>
<comment type="similarity">
    <text evidence="1">Belongs to the membrane fusion protein (MFP) (TC 8.A.1) family.</text>
</comment>
<keyword evidence="4" id="KW-0472">Membrane</keyword>
<dbReference type="GO" id="GO:0015562">
    <property type="term" value="F:efflux transmembrane transporter activity"/>
    <property type="evidence" value="ECO:0007669"/>
    <property type="project" value="TreeGrafter"/>
</dbReference>
<evidence type="ECO:0000256" key="2">
    <source>
        <dbReference type="ARBA" id="ARBA00022448"/>
    </source>
</evidence>
<dbReference type="Gene3D" id="2.40.30.170">
    <property type="match status" value="1"/>
</dbReference>
<dbReference type="NCBIfam" id="TIGR01730">
    <property type="entry name" value="RND_mfp"/>
    <property type="match status" value="1"/>
</dbReference>
<evidence type="ECO:0000256" key="3">
    <source>
        <dbReference type="SAM" id="Coils"/>
    </source>
</evidence>
<dbReference type="Pfam" id="PF25989">
    <property type="entry name" value="YknX_C"/>
    <property type="match status" value="1"/>
</dbReference>
<dbReference type="InterPro" id="IPR058625">
    <property type="entry name" value="MdtA-like_BSH"/>
</dbReference>
<dbReference type="Gene3D" id="2.40.420.20">
    <property type="match status" value="1"/>
</dbReference>
<evidence type="ECO:0000313" key="8">
    <source>
        <dbReference type="EMBL" id="MDR9898329.1"/>
    </source>
</evidence>
<dbReference type="Gene3D" id="2.40.50.100">
    <property type="match status" value="1"/>
</dbReference>
<dbReference type="Gene3D" id="1.10.287.470">
    <property type="entry name" value="Helix hairpin bin"/>
    <property type="match status" value="1"/>
</dbReference>
<proteinExistence type="inferred from homology"/>
<feature type="domain" description="Multidrug resistance protein MdtA-like barrel-sandwich hybrid" evidence="5">
    <location>
        <begin position="116"/>
        <end position="263"/>
    </location>
</feature>
<feature type="domain" description="CusB-like beta-barrel" evidence="6">
    <location>
        <begin position="282"/>
        <end position="352"/>
    </location>
</feature>